<evidence type="ECO:0000313" key="2">
    <source>
        <dbReference type="Proteomes" id="UP000814140"/>
    </source>
</evidence>
<dbReference type="Proteomes" id="UP000814140">
    <property type="component" value="Unassembled WGS sequence"/>
</dbReference>
<reference evidence="1" key="1">
    <citation type="submission" date="2021-03" db="EMBL/GenBank/DDBJ databases">
        <authorList>
            <consortium name="DOE Joint Genome Institute"/>
            <person name="Ahrendt S."/>
            <person name="Looney B.P."/>
            <person name="Miyauchi S."/>
            <person name="Morin E."/>
            <person name="Drula E."/>
            <person name="Courty P.E."/>
            <person name="Chicoki N."/>
            <person name="Fauchery L."/>
            <person name="Kohler A."/>
            <person name="Kuo A."/>
            <person name="Labutti K."/>
            <person name="Pangilinan J."/>
            <person name="Lipzen A."/>
            <person name="Riley R."/>
            <person name="Andreopoulos W."/>
            <person name="He G."/>
            <person name="Johnson J."/>
            <person name="Barry K.W."/>
            <person name="Grigoriev I.V."/>
            <person name="Nagy L."/>
            <person name="Hibbett D."/>
            <person name="Henrissat B."/>
            <person name="Matheny P.B."/>
            <person name="Labbe J."/>
            <person name="Martin F."/>
        </authorList>
    </citation>
    <scope>NUCLEOTIDE SEQUENCE</scope>
    <source>
        <strain evidence="1">HHB10654</strain>
    </source>
</reference>
<name>A0ACB8SSJ4_9AGAM</name>
<organism evidence="1 2">
    <name type="scientific">Artomyces pyxidatus</name>
    <dbReference type="NCBI Taxonomy" id="48021"/>
    <lineage>
        <taxon>Eukaryota</taxon>
        <taxon>Fungi</taxon>
        <taxon>Dikarya</taxon>
        <taxon>Basidiomycota</taxon>
        <taxon>Agaricomycotina</taxon>
        <taxon>Agaricomycetes</taxon>
        <taxon>Russulales</taxon>
        <taxon>Auriscalpiaceae</taxon>
        <taxon>Artomyces</taxon>
    </lineage>
</organism>
<dbReference type="EMBL" id="MU277226">
    <property type="protein sequence ID" value="KAI0059420.1"/>
    <property type="molecule type" value="Genomic_DNA"/>
</dbReference>
<proteinExistence type="predicted"/>
<gene>
    <name evidence="1" type="ORF">BV25DRAFT_1828938</name>
</gene>
<evidence type="ECO:0000313" key="1">
    <source>
        <dbReference type="EMBL" id="KAI0059420.1"/>
    </source>
</evidence>
<sequence>MNLRSRHLSDVSDVSLTFQLPYDATRLLDEDSHDFLRGFDDSLSTPAPRKADPPLTIDELTPGRKLASELQDALSSTLAHESSPLRRSPRKHRRLDQEKRRTETSKRRKFEDLTEDLTGLQHSSTRTTDVSSGSGDAFPASPKRPAQSSPKRPVTAKNLLNIVPARLHPEKIPIMKAEVQPLPLKPAPAESSLSQKASSRLATDRLLGYGDRLQSAPTNVESRPSARQGTRCAIPDTVSSLVAPRDHPPLTLSQLSPQRSEAAAECPTAWVRPVSPMRPSKKRSVSPTIDSGATRAQREMGLATAVERTKRVKTIQPSTAQKPTDASSKPPPQAHTAKPALLHARRPASIIRRNEGVPTSSRKVGTSRIQDKRRAAKLDDPQFSNNGRRVAGRKPAPGHGSATGAAPSAKPTKPIGFRFELDARLEARRLEFQEKVNAAFRRPEPHQPLPVPDFQALHAAEADLAAARKQHVVPFVPAPPLELATEARIKEREKFDAARRAREREIELQKEERLRLQAAAEEREIRELRRLAVPKAHEVPEWYATAPKRKR</sequence>
<accession>A0ACB8SSJ4</accession>
<comment type="caution">
    <text evidence="1">The sequence shown here is derived from an EMBL/GenBank/DDBJ whole genome shotgun (WGS) entry which is preliminary data.</text>
</comment>
<reference evidence="1" key="2">
    <citation type="journal article" date="2022" name="New Phytol.">
        <title>Evolutionary transition to the ectomycorrhizal habit in the genomes of a hyperdiverse lineage of mushroom-forming fungi.</title>
        <authorList>
            <person name="Looney B."/>
            <person name="Miyauchi S."/>
            <person name="Morin E."/>
            <person name="Drula E."/>
            <person name="Courty P.E."/>
            <person name="Kohler A."/>
            <person name="Kuo A."/>
            <person name="LaButti K."/>
            <person name="Pangilinan J."/>
            <person name="Lipzen A."/>
            <person name="Riley R."/>
            <person name="Andreopoulos W."/>
            <person name="He G."/>
            <person name="Johnson J."/>
            <person name="Nolan M."/>
            <person name="Tritt A."/>
            <person name="Barry K.W."/>
            <person name="Grigoriev I.V."/>
            <person name="Nagy L.G."/>
            <person name="Hibbett D."/>
            <person name="Henrissat B."/>
            <person name="Matheny P.B."/>
            <person name="Labbe J."/>
            <person name="Martin F.M."/>
        </authorList>
    </citation>
    <scope>NUCLEOTIDE SEQUENCE</scope>
    <source>
        <strain evidence="1">HHB10654</strain>
    </source>
</reference>
<protein>
    <submittedName>
        <fullName evidence="1">Uncharacterized protein</fullName>
    </submittedName>
</protein>
<keyword evidence="2" id="KW-1185">Reference proteome</keyword>